<dbReference type="SUPFAM" id="SSF141868">
    <property type="entry name" value="EAL domain-like"/>
    <property type="match status" value="1"/>
</dbReference>
<protein>
    <submittedName>
        <fullName evidence="4">Bifunctional diguanylate cyclase/phosphodiesterase</fullName>
    </submittedName>
</protein>
<dbReference type="Pfam" id="PF01590">
    <property type="entry name" value="GAF"/>
    <property type="match status" value="1"/>
</dbReference>
<dbReference type="InterPro" id="IPR043128">
    <property type="entry name" value="Rev_trsase/Diguanyl_cyclase"/>
</dbReference>
<dbReference type="InterPro" id="IPR000160">
    <property type="entry name" value="GGDEF_dom"/>
</dbReference>
<dbReference type="InterPro" id="IPR029016">
    <property type="entry name" value="GAF-like_dom_sf"/>
</dbReference>
<feature type="domain" description="GGDEF" evidence="3">
    <location>
        <begin position="575"/>
        <end position="708"/>
    </location>
</feature>
<dbReference type="Gene3D" id="3.30.70.270">
    <property type="match status" value="1"/>
</dbReference>
<dbReference type="SMART" id="SM00267">
    <property type="entry name" value="GGDEF"/>
    <property type="match status" value="1"/>
</dbReference>
<dbReference type="Pfam" id="PF00990">
    <property type="entry name" value="GGDEF"/>
    <property type="match status" value="1"/>
</dbReference>
<dbReference type="PROSITE" id="PS50887">
    <property type="entry name" value="GGDEF"/>
    <property type="match status" value="1"/>
</dbReference>
<dbReference type="InterPro" id="IPR001633">
    <property type="entry name" value="EAL_dom"/>
</dbReference>
<dbReference type="SMART" id="SM00052">
    <property type="entry name" value="EAL"/>
    <property type="match status" value="1"/>
</dbReference>
<dbReference type="InterPro" id="IPR052155">
    <property type="entry name" value="Biofilm_reg_signaling"/>
</dbReference>
<evidence type="ECO:0000313" key="5">
    <source>
        <dbReference type="Proteomes" id="UP000247346"/>
    </source>
</evidence>
<dbReference type="Pfam" id="PF13185">
    <property type="entry name" value="GAF_2"/>
    <property type="match status" value="1"/>
</dbReference>
<reference evidence="4 5" key="1">
    <citation type="submission" date="2016-08" db="EMBL/GenBank/DDBJ databases">
        <authorList>
            <person name="Seilhamer J.J."/>
        </authorList>
    </citation>
    <scope>NUCLEOTIDE SEQUENCE [LARGE SCALE GENOMIC DNA]</scope>
    <source>
        <strain evidence="4 5">CFBP4641</strain>
    </source>
</reference>
<dbReference type="CDD" id="cd01948">
    <property type="entry name" value="EAL"/>
    <property type="match status" value="1"/>
</dbReference>
<sequence>MLFNSSATAREDASGGHAPARTAQALCGLLPPGSAVVIGCGDGVVGRLHGASADAPEWLQALVAQTLAATELPPSTTPTVLHVHRTAEGACVVIGAQAKQPLDAAYRAAWCEAAVAFGLNLLDTERMRARIAGLEKSKQLQQALYEIADLAGADLEMGQMLQRVHAVLESLMYAENCYIVEYDEDQQSMRFLYFSDRHDDFVADPEKTYLLRDMPNSLTVGLLRHGRAVRGPSEQVRERLQVGYNAEHGPDSRDWLGVPMLREGRVCGAIVVQNYDYALRYTDADRALLAYVAQHVQTAMDRRHAQVQLERRVHLRTQELQRANHDLQEEIQERKRAETLQLALFRIAELAIRSESLQQFYTEVHAIVGGLIDARNLYIALLSDDDTMLEFVYSVDEFTPYRPQRRRGRGLTEYVMRVRRPQLLELPDIDALLAQGEVQEYGQRPYSWLGVPLFDEGEVIGAIVVQSYIAKVRFTEHDQRLLTFVAHNVGSGLARQRAQERLRLAHAELEQRVEERTRELAEVNEQLLAQIAERWRAEQRLTHQALHDALTGLPNRSHLLDRLSEAISRARGGGKTFAVLFLDLDRFKLVNDSIGHAAGDEMLVQVAKRIVSTIRGQDVVARLGGDEFAVLTPSEHGLDGARELARRLLHVLGQPMWVAGRELFPSGSLGIAAWHPRYHNGEEMLRDADAAMYRAKAQTQDRCVVFDEAMREAALRSLDLEADLRRAINNRDFEPFYQPIVRLHDGEVIGHEALLRWRHESRGLLVPSQFIDLGEESGLIEQVDWLLYAQVIRRLAQSEGGYVSVNVSPRHFRSPDFTERLFGLIDSAGADPRRLRVEITEVALLDDAPRTLAILQALRERGVLAQLDDFGTGFSALSYLHRFPISVLKIDQSFVAGLQDERGTGSHALVRGILALASTLGIETVGEGIETEQQLATLRELGCNYGQGYLLGRPAAAPQQL</sequence>
<dbReference type="CDD" id="cd01949">
    <property type="entry name" value="GGDEF"/>
    <property type="match status" value="1"/>
</dbReference>
<dbReference type="EMBL" id="MDEK01000003">
    <property type="protein sequence ID" value="PPU84377.1"/>
    <property type="molecule type" value="Genomic_DNA"/>
</dbReference>
<dbReference type="SUPFAM" id="SSF55073">
    <property type="entry name" value="Nucleotide cyclase"/>
    <property type="match status" value="1"/>
</dbReference>
<dbReference type="Pfam" id="PF00563">
    <property type="entry name" value="EAL"/>
    <property type="match status" value="1"/>
</dbReference>
<gene>
    <name evidence="4" type="ORF">XsacCFBP4641_04745</name>
</gene>
<name>A0A2P5Z7P3_9XANT</name>
<dbReference type="Gene3D" id="3.20.20.450">
    <property type="entry name" value="EAL domain"/>
    <property type="match status" value="1"/>
</dbReference>
<comment type="caution">
    <text evidence="4">The sequence shown here is derived from an EMBL/GenBank/DDBJ whole genome shotgun (WGS) entry which is preliminary data.</text>
</comment>
<dbReference type="PANTHER" id="PTHR44757:SF2">
    <property type="entry name" value="BIOFILM ARCHITECTURE MAINTENANCE PROTEIN MBAA"/>
    <property type="match status" value="1"/>
</dbReference>
<dbReference type="PROSITE" id="PS50883">
    <property type="entry name" value="EAL"/>
    <property type="match status" value="1"/>
</dbReference>
<dbReference type="GeneID" id="93879456"/>
<evidence type="ECO:0000313" key="4">
    <source>
        <dbReference type="EMBL" id="PPU84377.1"/>
    </source>
</evidence>
<feature type="coiled-coil region" evidence="1">
    <location>
        <begin position="495"/>
        <end position="526"/>
    </location>
</feature>
<keyword evidence="1" id="KW-0175">Coiled coil</keyword>
<dbReference type="InterPro" id="IPR035919">
    <property type="entry name" value="EAL_sf"/>
</dbReference>
<organism evidence="4 5">
    <name type="scientific">Xanthomonas sacchari</name>
    <dbReference type="NCBI Taxonomy" id="56458"/>
    <lineage>
        <taxon>Bacteria</taxon>
        <taxon>Pseudomonadati</taxon>
        <taxon>Pseudomonadota</taxon>
        <taxon>Gammaproteobacteria</taxon>
        <taxon>Lysobacterales</taxon>
        <taxon>Lysobacteraceae</taxon>
        <taxon>Xanthomonas</taxon>
    </lineage>
</organism>
<dbReference type="OrthoDB" id="197861at2"/>
<dbReference type="SMART" id="SM00065">
    <property type="entry name" value="GAF"/>
    <property type="match status" value="2"/>
</dbReference>
<accession>A0A2P5Z7P3</accession>
<dbReference type="PANTHER" id="PTHR44757">
    <property type="entry name" value="DIGUANYLATE CYCLASE DGCP"/>
    <property type="match status" value="1"/>
</dbReference>
<evidence type="ECO:0000256" key="1">
    <source>
        <dbReference type="SAM" id="Coils"/>
    </source>
</evidence>
<dbReference type="InterPro" id="IPR029787">
    <property type="entry name" value="Nucleotide_cyclase"/>
</dbReference>
<evidence type="ECO:0000259" key="3">
    <source>
        <dbReference type="PROSITE" id="PS50887"/>
    </source>
</evidence>
<feature type="domain" description="EAL" evidence="2">
    <location>
        <begin position="717"/>
        <end position="961"/>
    </location>
</feature>
<dbReference type="SUPFAM" id="SSF55781">
    <property type="entry name" value="GAF domain-like"/>
    <property type="match status" value="2"/>
</dbReference>
<dbReference type="STRING" id="56458.SB85_03540"/>
<evidence type="ECO:0000259" key="2">
    <source>
        <dbReference type="PROSITE" id="PS50883"/>
    </source>
</evidence>
<dbReference type="InterPro" id="IPR003018">
    <property type="entry name" value="GAF"/>
</dbReference>
<dbReference type="AlphaFoldDB" id="A0A2P5Z7P3"/>
<dbReference type="NCBIfam" id="TIGR00254">
    <property type="entry name" value="GGDEF"/>
    <property type="match status" value="1"/>
</dbReference>
<dbReference type="RefSeq" id="WP_010344249.1">
    <property type="nucleotide sequence ID" value="NZ_CP132343.1"/>
</dbReference>
<proteinExistence type="predicted"/>
<dbReference type="Proteomes" id="UP000247346">
    <property type="component" value="Unassembled WGS sequence"/>
</dbReference>
<dbReference type="Gene3D" id="3.30.450.40">
    <property type="match status" value="2"/>
</dbReference>